<keyword evidence="2" id="KW-0472">Membrane</keyword>
<name>A0AAV9XFT6_9PEZI</name>
<dbReference type="Proteomes" id="UP001365542">
    <property type="component" value="Unassembled WGS sequence"/>
</dbReference>
<comment type="caution">
    <text evidence="4">The sequence shown here is derived from an EMBL/GenBank/DDBJ whole genome shotgun (WGS) entry which is preliminary data.</text>
</comment>
<dbReference type="InterPro" id="IPR025676">
    <property type="entry name" value="Clr5_dom"/>
</dbReference>
<feature type="domain" description="Clr5" evidence="3">
    <location>
        <begin position="2"/>
        <end position="54"/>
    </location>
</feature>
<evidence type="ECO:0000313" key="5">
    <source>
        <dbReference type="Proteomes" id="UP001365542"/>
    </source>
</evidence>
<dbReference type="EMBL" id="JAVHJO010000005">
    <property type="protein sequence ID" value="KAK6540441.1"/>
    <property type="molecule type" value="Genomic_DNA"/>
</dbReference>
<protein>
    <recommendedName>
        <fullName evidence="3">Clr5 domain-containing protein</fullName>
    </recommendedName>
</protein>
<dbReference type="AlphaFoldDB" id="A0AAV9XFT6"/>
<evidence type="ECO:0000313" key="4">
    <source>
        <dbReference type="EMBL" id="KAK6540441.1"/>
    </source>
</evidence>
<accession>A0AAV9XFT6</accession>
<evidence type="ECO:0000259" key="3">
    <source>
        <dbReference type="Pfam" id="PF14420"/>
    </source>
</evidence>
<proteinExistence type="predicted"/>
<keyword evidence="5" id="KW-1185">Reference proteome</keyword>
<dbReference type="Pfam" id="PF14420">
    <property type="entry name" value="Clr5"/>
    <property type="match status" value="1"/>
</dbReference>
<feature type="transmembrane region" description="Helical" evidence="2">
    <location>
        <begin position="679"/>
        <end position="699"/>
    </location>
</feature>
<evidence type="ECO:0000256" key="1">
    <source>
        <dbReference type="SAM" id="MobiDB-lite"/>
    </source>
</evidence>
<keyword evidence="2" id="KW-0812">Transmembrane</keyword>
<reference evidence="4 5" key="1">
    <citation type="submission" date="2019-10" db="EMBL/GenBank/DDBJ databases">
        <authorList>
            <person name="Palmer J.M."/>
        </authorList>
    </citation>
    <scope>NUCLEOTIDE SEQUENCE [LARGE SCALE GENOMIC DNA]</scope>
    <source>
        <strain evidence="4 5">TWF694</strain>
    </source>
</reference>
<feature type="region of interest" description="Disordered" evidence="1">
    <location>
        <begin position="366"/>
        <end position="467"/>
    </location>
</feature>
<dbReference type="PANTHER" id="PTHR38788:SF3">
    <property type="entry name" value="CLR5 DOMAIN-CONTAINING PROTEIN"/>
    <property type="match status" value="1"/>
</dbReference>
<sequence>MGKPWESYREEIRRYYIEEGRPLAEVREILKTKYNFEACKRSYQNQIELWGFKKNVRSADMRAYREPKQLNISNSEMELSQDTIGKITSQKVRIYDQRHVGKSSPTRETTSPKESRQAEEYKKLDYQQPSLFEYPEPYPVALPCSRESRFYAGDMMSNYPSFDEPLLQFSGATFEEPLYTSGGGFENGLTTIDQAEEDRLKALPTTAEANVAQFQYNRKPNSLFSVRTQSDTTVVEPKEYTVPPAPSRPAPLLSGAFLHDGLASKMSPALGSSSSSPMDWLGFYKFRVLPRVTTKSFFCVNDLKIWLEDIIHQPVSFWPLAQPQRRCRYGYNRLYLDDCQSGTKEVSVDIPSEIIASTTFQLSLDRPKGSDSVHYPLKTNKDPSDAVGTSGTSSSNTSSADGYTEKGESFSLETKVVHAGEASPGNNSVPSTRNTSGSAVNHPSTQLTGSGSPNTGGSGNGALGSNPGAPQGYNTIVSTIQRVLPENFNIFFVIECPIDQTVMTTIKMNGTHKDSDLFQNLREKYKLVRGWRHYFSFTTICDIQWIRFKRYSSKSVSNGDGLCEDIAESLPSQSDTDYKIRWYEPPTPIIRPLGRQRIMALYENPQDSMNCSDCLDRSMPKWVGTTLAGSEPKAWGIYGVEGFALFKMMAWAFVINLVTTVTFAPWWLANHPGDLQNAFVPNTIVSVFYFGSVSLYVTVRARNLKL</sequence>
<feature type="compositionally biased region" description="Polar residues" evidence="1">
    <location>
        <begin position="424"/>
        <end position="447"/>
    </location>
</feature>
<evidence type="ECO:0000256" key="2">
    <source>
        <dbReference type="SAM" id="Phobius"/>
    </source>
</evidence>
<feature type="region of interest" description="Disordered" evidence="1">
    <location>
        <begin position="95"/>
        <end position="122"/>
    </location>
</feature>
<feature type="compositionally biased region" description="Low complexity" evidence="1">
    <location>
        <begin position="388"/>
        <end position="399"/>
    </location>
</feature>
<feature type="transmembrane region" description="Helical" evidence="2">
    <location>
        <begin position="648"/>
        <end position="667"/>
    </location>
</feature>
<dbReference type="PANTHER" id="PTHR38788">
    <property type="entry name" value="CLR5 DOMAIN-CONTAINING PROTEIN"/>
    <property type="match status" value="1"/>
</dbReference>
<feature type="compositionally biased region" description="Basic and acidic residues" evidence="1">
    <location>
        <begin position="110"/>
        <end position="122"/>
    </location>
</feature>
<gene>
    <name evidence="4" type="ORF">TWF694_009236</name>
</gene>
<keyword evidence="2" id="KW-1133">Transmembrane helix</keyword>
<organism evidence="4 5">
    <name type="scientific">Orbilia ellipsospora</name>
    <dbReference type="NCBI Taxonomy" id="2528407"/>
    <lineage>
        <taxon>Eukaryota</taxon>
        <taxon>Fungi</taxon>
        <taxon>Dikarya</taxon>
        <taxon>Ascomycota</taxon>
        <taxon>Pezizomycotina</taxon>
        <taxon>Orbiliomycetes</taxon>
        <taxon>Orbiliales</taxon>
        <taxon>Orbiliaceae</taxon>
        <taxon>Orbilia</taxon>
    </lineage>
</organism>